<dbReference type="PANTHER" id="PTHR48004">
    <property type="entry name" value="OS01G0149700 PROTEIN"/>
    <property type="match status" value="1"/>
</dbReference>
<dbReference type="AlphaFoldDB" id="A0A498JTB7"/>
<evidence type="ECO:0008006" key="3">
    <source>
        <dbReference type="Google" id="ProtNLM"/>
    </source>
</evidence>
<accession>A0A498JTB7</accession>
<dbReference type="Proteomes" id="UP000290289">
    <property type="component" value="Chromosome 5"/>
</dbReference>
<sequence length="124" mass="13838">MALTLGAQEAVGQLHLRSCLNESLPLISLQHINLTSLLLFNLTSLITLNLSFNDLSDTFPSEFANFKSMKYLDLSETGLKGQIPKVLGNLCKLKFLSLTQNNFDGEWKSFGSVSQIVQIIHWSH</sequence>
<evidence type="ECO:0000313" key="1">
    <source>
        <dbReference type="EMBL" id="RXH98680.1"/>
    </source>
</evidence>
<proteinExistence type="predicted"/>
<evidence type="ECO:0000313" key="2">
    <source>
        <dbReference type="Proteomes" id="UP000290289"/>
    </source>
</evidence>
<dbReference type="SUPFAM" id="SSF52058">
    <property type="entry name" value="L domain-like"/>
    <property type="match status" value="1"/>
</dbReference>
<dbReference type="InterPro" id="IPR032675">
    <property type="entry name" value="LRR_dom_sf"/>
</dbReference>
<dbReference type="STRING" id="3750.A0A498JTB7"/>
<name>A0A498JTB7_MALDO</name>
<dbReference type="InterPro" id="IPR052941">
    <property type="entry name" value="StomDev_PlantInt_Reg"/>
</dbReference>
<dbReference type="Pfam" id="PF13855">
    <property type="entry name" value="LRR_8"/>
    <property type="match status" value="1"/>
</dbReference>
<comment type="caution">
    <text evidence="1">The sequence shown here is derived from an EMBL/GenBank/DDBJ whole genome shotgun (WGS) entry which is preliminary data.</text>
</comment>
<organism evidence="1 2">
    <name type="scientific">Malus domestica</name>
    <name type="common">Apple</name>
    <name type="synonym">Pyrus malus</name>
    <dbReference type="NCBI Taxonomy" id="3750"/>
    <lineage>
        <taxon>Eukaryota</taxon>
        <taxon>Viridiplantae</taxon>
        <taxon>Streptophyta</taxon>
        <taxon>Embryophyta</taxon>
        <taxon>Tracheophyta</taxon>
        <taxon>Spermatophyta</taxon>
        <taxon>Magnoliopsida</taxon>
        <taxon>eudicotyledons</taxon>
        <taxon>Gunneridae</taxon>
        <taxon>Pentapetalae</taxon>
        <taxon>rosids</taxon>
        <taxon>fabids</taxon>
        <taxon>Rosales</taxon>
        <taxon>Rosaceae</taxon>
        <taxon>Amygdaloideae</taxon>
        <taxon>Maleae</taxon>
        <taxon>Malus</taxon>
    </lineage>
</organism>
<protein>
    <recommendedName>
        <fullName evidence="3">Non-specific serine/threonine protein kinase</fullName>
    </recommendedName>
</protein>
<gene>
    <name evidence="1" type="ORF">DVH24_011005</name>
</gene>
<dbReference type="Gene3D" id="3.80.10.10">
    <property type="entry name" value="Ribonuclease Inhibitor"/>
    <property type="match status" value="1"/>
</dbReference>
<dbReference type="EMBL" id="RDQH01000331">
    <property type="protein sequence ID" value="RXH98680.1"/>
    <property type="molecule type" value="Genomic_DNA"/>
</dbReference>
<keyword evidence="2" id="KW-1185">Reference proteome</keyword>
<dbReference type="PANTHER" id="PTHR48004:SF100">
    <property type="entry name" value="RECEPTOR-LIKE PROTEIN 12"/>
    <property type="match status" value="1"/>
</dbReference>
<reference evidence="1 2" key="1">
    <citation type="submission" date="2018-10" db="EMBL/GenBank/DDBJ databases">
        <title>A high-quality apple genome assembly.</title>
        <authorList>
            <person name="Hu J."/>
        </authorList>
    </citation>
    <scope>NUCLEOTIDE SEQUENCE [LARGE SCALE GENOMIC DNA]</scope>
    <source>
        <strain evidence="2">cv. HFTH1</strain>
        <tissue evidence="1">Young leaf</tissue>
    </source>
</reference>
<dbReference type="InterPro" id="IPR001611">
    <property type="entry name" value="Leu-rich_rpt"/>
</dbReference>